<reference evidence="4 5" key="1">
    <citation type="submission" date="2006-06" db="EMBL/GenBank/DDBJ databases">
        <title>Complete sequence of Rubrobacter xylanophilus DSM 9941.</title>
        <authorList>
            <consortium name="US DOE Joint Genome Institute"/>
            <person name="Copeland A."/>
            <person name="Lucas S."/>
            <person name="Lapidus A."/>
            <person name="Barry K."/>
            <person name="Detter J.C."/>
            <person name="Glavina del Rio T."/>
            <person name="Hammon N."/>
            <person name="Israni S."/>
            <person name="Dalin E."/>
            <person name="Tice H."/>
            <person name="Pitluck S."/>
            <person name="Munk A.C."/>
            <person name="Brettin T."/>
            <person name="Bruce D."/>
            <person name="Han C."/>
            <person name="Tapia R."/>
            <person name="Gilna P."/>
            <person name="Schmutz J."/>
            <person name="Larimer F."/>
            <person name="Land M."/>
            <person name="Hauser L."/>
            <person name="Kyrpides N."/>
            <person name="Lykidis A."/>
            <person name="da Costa M.S."/>
            <person name="Rainey F.A."/>
            <person name="Empadinhas N."/>
            <person name="Jolivet E."/>
            <person name="Battista J.R."/>
            <person name="Richardson P."/>
        </authorList>
    </citation>
    <scope>NUCLEOTIDE SEQUENCE [LARGE SCALE GENOMIC DNA]</scope>
    <source>
        <strain evidence="5">DSM 9941 / NBRC 16129 / PRD-1</strain>
    </source>
</reference>
<dbReference type="AlphaFoldDB" id="Q1AT83"/>
<comment type="similarity">
    <text evidence="1">Belongs to the bacterial solute-binding protein 8 family.</text>
</comment>
<feature type="domain" description="Fe/B12 periplasmic-binding" evidence="3">
    <location>
        <begin position="75"/>
        <end position="325"/>
    </location>
</feature>
<evidence type="ECO:0000256" key="1">
    <source>
        <dbReference type="ARBA" id="ARBA00008814"/>
    </source>
</evidence>
<dbReference type="Proteomes" id="UP000006637">
    <property type="component" value="Chromosome"/>
</dbReference>
<dbReference type="eggNOG" id="COG0614">
    <property type="taxonomic scope" value="Bacteria"/>
</dbReference>
<dbReference type="PROSITE" id="PS50983">
    <property type="entry name" value="FE_B12_PBP"/>
    <property type="match status" value="1"/>
</dbReference>
<dbReference type="PhylomeDB" id="Q1AT83"/>
<dbReference type="PANTHER" id="PTHR30535">
    <property type="entry name" value="VITAMIN B12-BINDING PROTEIN"/>
    <property type="match status" value="1"/>
</dbReference>
<keyword evidence="5" id="KW-1185">Reference proteome</keyword>
<dbReference type="InterPro" id="IPR050902">
    <property type="entry name" value="ABC_Transporter_SBP"/>
</dbReference>
<dbReference type="NCBIfam" id="NF038402">
    <property type="entry name" value="TroA_like"/>
    <property type="match status" value="1"/>
</dbReference>
<dbReference type="HOGENOM" id="CLU_038034_2_8_11"/>
<keyword evidence="2" id="KW-0732">Signal</keyword>
<dbReference type="KEGG" id="rxy:Rxyl_2468"/>
<dbReference type="InterPro" id="IPR002491">
    <property type="entry name" value="ABC_transptr_periplasmic_BD"/>
</dbReference>
<dbReference type="Gene3D" id="3.40.50.1980">
    <property type="entry name" value="Nitrogenase molybdenum iron protein domain"/>
    <property type="match status" value="2"/>
</dbReference>
<sequence length="328" mass="35330">MVRVGEATFPERSPRSVRRVPAALFSLILLALLAACGPGAVGTQDRQETTASGGYPVTVTDSVGRRVTIESEPQRIASMAPSLTETVFALGEGEKVVGVTTADDYPPEVRELPEIGDFQQVNVEKVIELDADLLLVSFEYSTRERAEELEEETGADVLVVNPKSLKEVAGSMELVGRAIGVPGRGERLRERLEGELGEISEAVEGRPRPTVFYELWHDPLQTVGPGSFIHDAIVLAGGRNIAASTGKAYPTYSVETLIRKDPDYYLLGSAAGVSPEELEERPGYSALSAVRKGRVAVVNDDLVTRPGPRIAKGVRQIAEAIHPEAFGR</sequence>
<dbReference type="PANTHER" id="PTHR30535:SF34">
    <property type="entry name" value="MOLYBDATE-BINDING PROTEIN MOLA"/>
    <property type="match status" value="1"/>
</dbReference>
<proteinExistence type="inferred from homology"/>
<organism evidence="4 5">
    <name type="scientific">Rubrobacter xylanophilus (strain DSM 9941 / JCM 11954 / NBRC 16129 / PRD-1)</name>
    <dbReference type="NCBI Taxonomy" id="266117"/>
    <lineage>
        <taxon>Bacteria</taxon>
        <taxon>Bacillati</taxon>
        <taxon>Actinomycetota</taxon>
        <taxon>Rubrobacteria</taxon>
        <taxon>Rubrobacterales</taxon>
        <taxon>Rubrobacteraceae</taxon>
        <taxon>Rubrobacter</taxon>
    </lineage>
</organism>
<gene>
    <name evidence="4" type="ordered locus">Rxyl_2468</name>
</gene>
<evidence type="ECO:0000256" key="2">
    <source>
        <dbReference type="ARBA" id="ARBA00022729"/>
    </source>
</evidence>
<accession>Q1AT83</accession>
<evidence type="ECO:0000313" key="5">
    <source>
        <dbReference type="Proteomes" id="UP000006637"/>
    </source>
</evidence>
<dbReference type="InterPro" id="IPR054828">
    <property type="entry name" value="Vit_B12_bind_prot"/>
</dbReference>
<dbReference type="SUPFAM" id="SSF53807">
    <property type="entry name" value="Helical backbone' metal receptor"/>
    <property type="match status" value="1"/>
</dbReference>
<dbReference type="EMBL" id="CP000386">
    <property type="protein sequence ID" value="ABG05395.1"/>
    <property type="molecule type" value="Genomic_DNA"/>
</dbReference>
<evidence type="ECO:0000259" key="3">
    <source>
        <dbReference type="PROSITE" id="PS50983"/>
    </source>
</evidence>
<evidence type="ECO:0000313" key="4">
    <source>
        <dbReference type="EMBL" id="ABG05395.1"/>
    </source>
</evidence>
<dbReference type="Pfam" id="PF01497">
    <property type="entry name" value="Peripla_BP_2"/>
    <property type="match status" value="1"/>
</dbReference>
<protein>
    <submittedName>
        <fullName evidence="4">Periplasmic binding protein</fullName>
    </submittedName>
</protein>
<dbReference type="STRING" id="266117.Rxyl_2468"/>
<name>Q1AT83_RUBXD</name>